<evidence type="ECO:0000313" key="3">
    <source>
        <dbReference type="Proteomes" id="UP000498980"/>
    </source>
</evidence>
<organism evidence="2 3">
    <name type="scientific">Streptomyces fulvorobeus</name>
    <dbReference type="NCBI Taxonomy" id="284028"/>
    <lineage>
        <taxon>Bacteria</taxon>
        <taxon>Bacillati</taxon>
        <taxon>Actinomycetota</taxon>
        <taxon>Actinomycetes</taxon>
        <taxon>Kitasatosporales</taxon>
        <taxon>Streptomycetaceae</taxon>
        <taxon>Streptomyces</taxon>
    </lineage>
</organism>
<sequence>MRRLPSALFGAAILALGAWASPAAASSPQAAEDLSPARTTVNEQKCSVIGTDSRLCLALVSSTFIGQATVHYPPTNCAGYRVSLIEWSTGRPVASTSLRPCSETPSKQVTADASRFAQLTAYAEFVMYNSAGAQIYYGSTPPITYP</sequence>
<proteinExistence type="predicted"/>
<keyword evidence="1" id="KW-0732">Signal</keyword>
<reference evidence="2 3" key="1">
    <citation type="submission" date="2020-05" db="EMBL/GenBank/DDBJ databases">
        <title>Whole genome shotgun sequence of Streptomyces fulvorobeus NBRC 15897.</title>
        <authorList>
            <person name="Komaki H."/>
            <person name="Tamura T."/>
        </authorList>
    </citation>
    <scope>NUCLEOTIDE SEQUENCE [LARGE SCALE GENOMIC DNA]</scope>
    <source>
        <strain evidence="2 3">NBRC 15897</strain>
    </source>
</reference>
<keyword evidence="3" id="KW-1185">Reference proteome</keyword>
<feature type="chain" id="PRO_5039664834" evidence="1">
    <location>
        <begin position="21"/>
        <end position="146"/>
    </location>
</feature>
<dbReference type="EMBL" id="BLWC01000001">
    <property type="protein sequence ID" value="GFM96823.1"/>
    <property type="molecule type" value="Genomic_DNA"/>
</dbReference>
<dbReference type="AlphaFoldDB" id="A0A7J0C4G4"/>
<protein>
    <submittedName>
        <fullName evidence="2">Uncharacterized protein</fullName>
    </submittedName>
</protein>
<name>A0A7J0C4G4_9ACTN</name>
<dbReference type="Proteomes" id="UP000498980">
    <property type="component" value="Unassembled WGS sequence"/>
</dbReference>
<comment type="caution">
    <text evidence="2">The sequence shown here is derived from an EMBL/GenBank/DDBJ whole genome shotgun (WGS) entry which is preliminary data.</text>
</comment>
<feature type="signal peptide" evidence="1">
    <location>
        <begin position="1"/>
        <end position="20"/>
    </location>
</feature>
<accession>A0A7J0C4G4</accession>
<gene>
    <name evidence="2" type="ORF">Sfulv_16340</name>
</gene>
<evidence type="ECO:0000313" key="2">
    <source>
        <dbReference type="EMBL" id="GFM96823.1"/>
    </source>
</evidence>
<evidence type="ECO:0000256" key="1">
    <source>
        <dbReference type="SAM" id="SignalP"/>
    </source>
</evidence>